<dbReference type="Proteomes" id="UP000649739">
    <property type="component" value="Unassembled WGS sequence"/>
</dbReference>
<feature type="transmembrane region" description="Helical" evidence="4">
    <location>
        <begin position="339"/>
        <end position="362"/>
    </location>
</feature>
<organism evidence="6 7">
    <name type="scientific">Pilimelia anulata</name>
    <dbReference type="NCBI Taxonomy" id="53371"/>
    <lineage>
        <taxon>Bacteria</taxon>
        <taxon>Bacillati</taxon>
        <taxon>Actinomycetota</taxon>
        <taxon>Actinomycetes</taxon>
        <taxon>Micromonosporales</taxon>
        <taxon>Micromonosporaceae</taxon>
        <taxon>Pilimelia</taxon>
    </lineage>
</organism>
<feature type="region of interest" description="Disordered" evidence="3">
    <location>
        <begin position="431"/>
        <end position="458"/>
    </location>
</feature>
<dbReference type="AlphaFoldDB" id="A0A8J3F7H7"/>
<dbReference type="InterPro" id="IPR003660">
    <property type="entry name" value="HAMP_dom"/>
</dbReference>
<dbReference type="CDD" id="cd06225">
    <property type="entry name" value="HAMP"/>
    <property type="match status" value="1"/>
</dbReference>
<feature type="transmembrane region" description="Helical" evidence="4">
    <location>
        <begin position="26"/>
        <end position="48"/>
    </location>
</feature>
<dbReference type="Pfam" id="PF00672">
    <property type="entry name" value="HAMP"/>
    <property type="match status" value="1"/>
</dbReference>
<proteinExistence type="predicted"/>
<evidence type="ECO:0000313" key="7">
    <source>
        <dbReference type="Proteomes" id="UP000649739"/>
    </source>
</evidence>
<dbReference type="SUPFAM" id="SSF158472">
    <property type="entry name" value="HAMP domain-like"/>
    <property type="match status" value="1"/>
</dbReference>
<dbReference type="RefSeq" id="WP_189168409.1">
    <property type="nucleotide sequence ID" value="NZ_BMQB01000001.1"/>
</dbReference>
<gene>
    <name evidence="6" type="ORF">GCM10010123_05780</name>
</gene>
<feature type="domain" description="HAMP" evidence="5">
    <location>
        <begin position="610"/>
        <end position="647"/>
    </location>
</feature>
<dbReference type="GO" id="GO:0007165">
    <property type="term" value="P:signal transduction"/>
    <property type="evidence" value="ECO:0007669"/>
    <property type="project" value="InterPro"/>
</dbReference>
<evidence type="ECO:0000259" key="5">
    <source>
        <dbReference type="PROSITE" id="PS50885"/>
    </source>
</evidence>
<dbReference type="EMBL" id="BMQB01000001">
    <property type="protein sequence ID" value="GGJ78672.1"/>
    <property type="molecule type" value="Genomic_DNA"/>
</dbReference>
<evidence type="ECO:0000256" key="4">
    <source>
        <dbReference type="SAM" id="Phobius"/>
    </source>
</evidence>
<dbReference type="PROSITE" id="PS50885">
    <property type="entry name" value="HAMP"/>
    <property type="match status" value="1"/>
</dbReference>
<comment type="caution">
    <text evidence="6">The sequence shown here is derived from an EMBL/GenBank/DDBJ whole genome shotgun (WGS) entry which is preliminary data.</text>
</comment>
<evidence type="ECO:0000256" key="2">
    <source>
        <dbReference type="ARBA" id="ARBA00022989"/>
    </source>
</evidence>
<feature type="transmembrane region" description="Helical" evidence="4">
    <location>
        <begin position="589"/>
        <end position="616"/>
    </location>
</feature>
<name>A0A8J3F7H7_9ACTN</name>
<reference evidence="6" key="2">
    <citation type="submission" date="2020-09" db="EMBL/GenBank/DDBJ databases">
        <authorList>
            <person name="Sun Q."/>
            <person name="Ohkuma M."/>
        </authorList>
    </citation>
    <scope>NUCLEOTIDE SEQUENCE</scope>
    <source>
        <strain evidence="6">JCM 3090</strain>
    </source>
</reference>
<evidence type="ECO:0000256" key="1">
    <source>
        <dbReference type="ARBA" id="ARBA00022692"/>
    </source>
</evidence>
<dbReference type="GO" id="GO:0016020">
    <property type="term" value="C:membrane"/>
    <property type="evidence" value="ECO:0007669"/>
    <property type="project" value="InterPro"/>
</dbReference>
<sequence length="697" mass="72303">MSASVLAWRQTCLDRQLPHPSFPAGIAVPAAVGAGALALLAVVGAGLLHRAGTSDPNAAVAASQEALLADVARGLDAAVRREVDALAAATADAAAPAAVAAARGSGWAGAAVWRPATRRTEAAAGRAVPQDPGAADRRVAAGRDGVVAHLPLPGGRVLTAVRPLPTRPLDLAPETGQTVVVTDATGTPVQTRGPVVPEREPWAGLLRAAVADQRAAAAPATRAGTGAHTPFGTRTPLVTVAPIGETGDHVASLLQVPAARRVALPAAWWVAAGGLGVAALVWLLLYGGLIRPLRDLLAVLRARACGAAAPSRSAARLAEGARILRVVGSLHARGRGLPAAVVVALAAGCALAGAAVLLRAYARQPDTVSQQLLADVRNRATGAQFALRENLVRGREALARTAAAWPADNRGGPLLDRLRAAEPGLRSAYLTEPDGRRSLTSGAEPYRPAGLDNPRDGVRLDPRVGNRPALYAQVQLPSGRFLAAEYDVRRLIDHLGRADGRIRVVDDRQRTILDTDGYIAFTALDGAAPRAAAAAADRGAEQPTRITRDGRVLTATAWRDPRLPDLRWAAVAVAPVSALRLPATEARRAARMVAAAVAAVATGLLLWQLFVIVLPLRRLRAAAVRLADGDTRTPITPPRFDEIGALAVCLEVWRQATVDGDPRLGGSPRLRPDGPDITVVLPTVAPRHAALTGRGHR</sequence>
<keyword evidence="1 4" id="KW-0812">Transmembrane</keyword>
<keyword evidence="7" id="KW-1185">Reference proteome</keyword>
<protein>
    <recommendedName>
        <fullName evidence="5">HAMP domain-containing protein</fullName>
    </recommendedName>
</protein>
<reference evidence="6" key="1">
    <citation type="journal article" date="2014" name="Int. J. Syst. Evol. Microbiol.">
        <title>Complete genome sequence of Corynebacterium casei LMG S-19264T (=DSM 44701T), isolated from a smear-ripened cheese.</title>
        <authorList>
            <consortium name="US DOE Joint Genome Institute (JGI-PGF)"/>
            <person name="Walter F."/>
            <person name="Albersmeier A."/>
            <person name="Kalinowski J."/>
            <person name="Ruckert C."/>
        </authorList>
    </citation>
    <scope>NUCLEOTIDE SEQUENCE</scope>
    <source>
        <strain evidence="6">JCM 3090</strain>
    </source>
</reference>
<evidence type="ECO:0000313" key="6">
    <source>
        <dbReference type="EMBL" id="GGJ78672.1"/>
    </source>
</evidence>
<keyword evidence="2 4" id="KW-1133">Transmembrane helix</keyword>
<accession>A0A8J3F7H7</accession>
<evidence type="ECO:0000256" key="3">
    <source>
        <dbReference type="SAM" id="MobiDB-lite"/>
    </source>
</evidence>
<keyword evidence="4" id="KW-0472">Membrane</keyword>
<feature type="transmembrane region" description="Helical" evidence="4">
    <location>
        <begin position="262"/>
        <end position="285"/>
    </location>
</feature>
<dbReference type="Gene3D" id="6.10.340.10">
    <property type="match status" value="1"/>
</dbReference>